<dbReference type="PANTHER" id="PTHR23189">
    <property type="entry name" value="RNA RECOGNITION MOTIF-CONTAINING"/>
    <property type="match status" value="1"/>
</dbReference>
<dbReference type="InterPro" id="IPR034454">
    <property type="entry name" value="MEI2-like_RRM3"/>
</dbReference>
<gene>
    <name evidence="7" type="ORF">POTOM_009661</name>
</gene>
<organism evidence="7 8">
    <name type="scientific">Populus tomentosa</name>
    <name type="common">Chinese white poplar</name>
    <dbReference type="NCBI Taxonomy" id="118781"/>
    <lineage>
        <taxon>Eukaryota</taxon>
        <taxon>Viridiplantae</taxon>
        <taxon>Streptophyta</taxon>
        <taxon>Embryophyta</taxon>
        <taxon>Tracheophyta</taxon>
        <taxon>Spermatophyta</taxon>
        <taxon>Magnoliopsida</taxon>
        <taxon>eudicotyledons</taxon>
        <taxon>Gunneridae</taxon>
        <taxon>Pentapetalae</taxon>
        <taxon>rosids</taxon>
        <taxon>fabids</taxon>
        <taxon>Malpighiales</taxon>
        <taxon>Salicaceae</taxon>
        <taxon>Saliceae</taxon>
        <taxon>Populus</taxon>
    </lineage>
</organism>
<dbReference type="FunFam" id="3.30.70.330:FF:000063">
    <property type="entry name" value="MEI2-like protein 5 isoform 2"/>
    <property type="match status" value="1"/>
</dbReference>
<dbReference type="GO" id="GO:0003723">
    <property type="term" value="F:RNA binding"/>
    <property type="evidence" value="ECO:0007669"/>
    <property type="project" value="UniProtKB-UniRule"/>
</dbReference>
<dbReference type="OrthoDB" id="417481at2759"/>
<keyword evidence="2 5" id="KW-0694">RNA-binding</keyword>
<dbReference type="InterPro" id="IPR034453">
    <property type="entry name" value="MEI2-like_RRM1"/>
</dbReference>
<keyword evidence="1" id="KW-0677">Repeat</keyword>
<feature type="domain" description="RRM" evidence="6">
    <location>
        <begin position="194"/>
        <end position="267"/>
    </location>
</feature>
<dbReference type="InterPro" id="IPR007201">
    <property type="entry name" value="Mei2-like_Rrm_C"/>
</dbReference>
<feature type="domain" description="RRM" evidence="6">
    <location>
        <begin position="279"/>
        <end position="352"/>
    </location>
</feature>
<keyword evidence="3" id="KW-0469">Meiosis</keyword>
<evidence type="ECO:0000256" key="2">
    <source>
        <dbReference type="ARBA" id="ARBA00022884"/>
    </source>
</evidence>
<comment type="caution">
    <text evidence="7">The sequence shown here is derived from an EMBL/GenBank/DDBJ whole genome shotgun (WGS) entry which is preliminary data.</text>
</comment>
<dbReference type="CDD" id="cd12531">
    <property type="entry name" value="RRM3_MEI2_like"/>
    <property type="match status" value="1"/>
</dbReference>
<comment type="function">
    <text evidence="4">Probable RNA-binding protein that plays a role in meiosis and vegetative growth.</text>
</comment>
<dbReference type="CDD" id="cd12524">
    <property type="entry name" value="RRM1_MEI2_like"/>
    <property type="match status" value="1"/>
</dbReference>
<dbReference type="AlphaFoldDB" id="A0A8X8DBX3"/>
<evidence type="ECO:0000256" key="3">
    <source>
        <dbReference type="ARBA" id="ARBA00023254"/>
    </source>
</evidence>
<keyword evidence="8" id="KW-1185">Reference proteome</keyword>
<dbReference type="GO" id="GO:0045927">
    <property type="term" value="P:positive regulation of growth"/>
    <property type="evidence" value="ECO:0007669"/>
    <property type="project" value="UniProtKB-ARBA"/>
</dbReference>
<protein>
    <recommendedName>
        <fullName evidence="6">RRM domain-containing protein</fullName>
    </recommendedName>
</protein>
<dbReference type="SMART" id="SM00360">
    <property type="entry name" value="RRM"/>
    <property type="match status" value="3"/>
</dbReference>
<proteinExistence type="predicted"/>
<sequence length="838" mass="91885">MEQDLKGTMSGPSKIPVVNSSKKGATGAWGIPLRTDARLFSSSLPVLPHEKRLSKLLLLMNFHESENCGQSIDDSSPNLNKLDLETEVTDLFEDIEPSAIGNLLPDDDELLSGIMDDFDLSGLPSQVEDLEECDFFGPGGGMELDFESQESLRIGMSKLNMSDGIPANGVGHYPLPNGVGTVAGEHPYGEHPSRTLFVRNINSNVEDSELRSLFEQFGDIRTLYTACKHRGFVMISYYDIRDARTAMRALQNKPLRRRKLDIHFSIPKDNPSEKDINQGTLVVFNLDASVSNDDLRLIFGAYGEVKEIRETPHKRHHKFIEFYDVRAAEAALRALNKSDIAGKRIKLEPSRPGGARRNMMQQISQELEQDEVRSFLHQVGSPVGNSPPGAWPQFGSPVEHNPLHGFSKSPGLGTLSPVNGNNLPGLASILPPHVSNPAKIAPIGKDHGRANHASQMVTNSGSMQGAPYQHSCSFTDQKLSTSPVPTSNSSGIGTLTGPQFLWGSSAAWPTSSVGNAFPSRGQGQGFPYTSRHGSLLGSHHHHVGSAPSGLPLDRHFGFFPESPETSFMNQVALGGMGLNRNTGNYMMNMGGRATVGAGIGLPGPLTENGSPSYRVMSLPRPNPMFMGAGSYSGPVTIGNEGFVERVRSRRVENNGSQIDCKKQYQLDLEKIISGEDTRTTLMIKNIPNKYTSKMLLAAIDEIHRGTYDFLYLPIDFKNKCNVGYAFINMVSPSHIISFYEAFNGKRWEKFNSEKVASLAYARIQGKGALVTHFQNSSLMNEDKRCRPILFHSEGQEAADQEPLLSGNLNICIRQRDGSYFGDSFDSPEDSLDEKAEKN</sequence>
<evidence type="ECO:0000313" key="8">
    <source>
        <dbReference type="Proteomes" id="UP000886885"/>
    </source>
</evidence>
<evidence type="ECO:0000256" key="1">
    <source>
        <dbReference type="ARBA" id="ARBA00022737"/>
    </source>
</evidence>
<evidence type="ECO:0000256" key="5">
    <source>
        <dbReference type="PROSITE-ProRule" id="PRU00176"/>
    </source>
</evidence>
<dbReference type="EMBL" id="JAAWWB010000004">
    <property type="protein sequence ID" value="KAG6783979.1"/>
    <property type="molecule type" value="Genomic_DNA"/>
</dbReference>
<name>A0A8X8DBX3_POPTO</name>
<accession>A0A8X8DBX3</accession>
<dbReference type="InterPro" id="IPR000504">
    <property type="entry name" value="RRM_dom"/>
</dbReference>
<dbReference type="Proteomes" id="UP000886885">
    <property type="component" value="Chromosome 2D"/>
</dbReference>
<dbReference type="Pfam" id="PF00076">
    <property type="entry name" value="RRM_1"/>
    <property type="match status" value="2"/>
</dbReference>
<evidence type="ECO:0000313" key="7">
    <source>
        <dbReference type="EMBL" id="KAG6783979.1"/>
    </source>
</evidence>
<dbReference type="GO" id="GO:0051321">
    <property type="term" value="P:meiotic cell cycle"/>
    <property type="evidence" value="ECO:0007669"/>
    <property type="project" value="UniProtKB-KW"/>
</dbReference>
<dbReference type="GO" id="GO:0045836">
    <property type="term" value="P:positive regulation of meiotic nuclear division"/>
    <property type="evidence" value="ECO:0007669"/>
    <property type="project" value="UniProtKB-ARBA"/>
</dbReference>
<dbReference type="Pfam" id="PF04059">
    <property type="entry name" value="RRM_2"/>
    <property type="match status" value="1"/>
</dbReference>
<dbReference type="FunFam" id="3.30.70.330:FF:000101">
    <property type="entry name" value="Protein MEI2-like 1"/>
    <property type="match status" value="1"/>
</dbReference>
<reference evidence="7" key="1">
    <citation type="journal article" date="2020" name="bioRxiv">
        <title>Hybrid origin of Populus tomentosa Carr. identified through genome sequencing and phylogenomic analysis.</title>
        <authorList>
            <person name="An X."/>
            <person name="Gao K."/>
            <person name="Chen Z."/>
            <person name="Li J."/>
            <person name="Yang X."/>
            <person name="Yang X."/>
            <person name="Zhou J."/>
            <person name="Guo T."/>
            <person name="Zhao T."/>
            <person name="Huang S."/>
            <person name="Miao D."/>
            <person name="Khan W.U."/>
            <person name="Rao P."/>
            <person name="Ye M."/>
            <person name="Lei B."/>
            <person name="Liao W."/>
            <person name="Wang J."/>
            <person name="Ji L."/>
            <person name="Li Y."/>
            <person name="Guo B."/>
            <person name="Mustafa N.S."/>
            <person name="Li S."/>
            <person name="Yun Q."/>
            <person name="Keller S.R."/>
            <person name="Mao J."/>
            <person name="Zhang R."/>
            <person name="Strauss S.H."/>
        </authorList>
    </citation>
    <scope>NUCLEOTIDE SEQUENCE</scope>
    <source>
        <strain evidence="7">GM15</strain>
        <tissue evidence="7">Leaf</tissue>
    </source>
</reference>
<evidence type="ECO:0000256" key="4">
    <source>
        <dbReference type="ARBA" id="ARBA00058438"/>
    </source>
</evidence>
<dbReference type="PROSITE" id="PS50102">
    <property type="entry name" value="RRM"/>
    <property type="match status" value="2"/>
</dbReference>
<evidence type="ECO:0000259" key="6">
    <source>
        <dbReference type="PROSITE" id="PS50102"/>
    </source>
</evidence>